<dbReference type="PaxDb" id="8022-A0A060XDD2"/>
<keyword evidence="6" id="KW-0547">Nucleotide-binding</keyword>
<organism evidence="12 13">
    <name type="scientific">Oncorhynchus mykiss</name>
    <name type="common">Rainbow trout</name>
    <name type="synonym">Salmo gairdneri</name>
    <dbReference type="NCBI Taxonomy" id="8022"/>
    <lineage>
        <taxon>Eukaryota</taxon>
        <taxon>Metazoa</taxon>
        <taxon>Chordata</taxon>
        <taxon>Craniata</taxon>
        <taxon>Vertebrata</taxon>
        <taxon>Euteleostomi</taxon>
        <taxon>Actinopterygii</taxon>
        <taxon>Neopterygii</taxon>
        <taxon>Teleostei</taxon>
        <taxon>Protacanthopterygii</taxon>
        <taxon>Salmoniformes</taxon>
        <taxon>Salmonidae</taxon>
        <taxon>Salmoninae</taxon>
        <taxon>Oncorhynchus</taxon>
    </lineage>
</organism>
<dbReference type="SUPFAM" id="SSF52540">
    <property type="entry name" value="P-loop containing nucleoside triphosphate hydrolases"/>
    <property type="match status" value="1"/>
</dbReference>
<protein>
    <recommendedName>
        <fullName evidence="11">ABC transporter domain-containing protein</fullName>
    </recommendedName>
</protein>
<feature type="transmembrane region" description="Helical" evidence="10">
    <location>
        <begin position="232"/>
        <end position="252"/>
    </location>
</feature>
<accession>A0A060XDD2</accession>
<dbReference type="GO" id="GO:0016887">
    <property type="term" value="F:ATP hydrolysis activity"/>
    <property type="evidence" value="ECO:0007669"/>
    <property type="project" value="InterPro"/>
</dbReference>
<dbReference type="InterPro" id="IPR017871">
    <property type="entry name" value="ABC_transporter-like_CS"/>
</dbReference>
<dbReference type="PROSITE" id="PS00211">
    <property type="entry name" value="ABC_TRANSPORTER_1"/>
    <property type="match status" value="1"/>
</dbReference>
<dbReference type="PANTHER" id="PTHR19229:SF36">
    <property type="entry name" value="ATP-BINDING CASSETTE SUB-FAMILY A MEMBER 2"/>
    <property type="match status" value="1"/>
</dbReference>
<dbReference type="GO" id="GO:0140359">
    <property type="term" value="F:ABC-type transporter activity"/>
    <property type="evidence" value="ECO:0007669"/>
    <property type="project" value="InterPro"/>
</dbReference>
<dbReference type="InterPro" id="IPR027417">
    <property type="entry name" value="P-loop_NTPase"/>
</dbReference>
<feature type="domain" description="ABC transporter" evidence="11">
    <location>
        <begin position="492"/>
        <end position="723"/>
    </location>
</feature>
<evidence type="ECO:0000256" key="4">
    <source>
        <dbReference type="ARBA" id="ARBA00022692"/>
    </source>
</evidence>
<dbReference type="Gene3D" id="3.40.50.300">
    <property type="entry name" value="P-loop containing nucleotide triphosphate hydrolases"/>
    <property type="match status" value="1"/>
</dbReference>
<dbReference type="GO" id="GO:0016020">
    <property type="term" value="C:membrane"/>
    <property type="evidence" value="ECO:0007669"/>
    <property type="project" value="UniProtKB-SubCell"/>
</dbReference>
<dbReference type="InterPro" id="IPR003439">
    <property type="entry name" value="ABC_transporter-like_ATP-bd"/>
</dbReference>
<dbReference type="EMBL" id="FR905006">
    <property type="protein sequence ID" value="CDQ74875.1"/>
    <property type="molecule type" value="Genomic_DNA"/>
</dbReference>
<proteinExistence type="inferred from homology"/>
<dbReference type="CDD" id="cd03263">
    <property type="entry name" value="ABC_subfamily_A"/>
    <property type="match status" value="1"/>
</dbReference>
<keyword evidence="7" id="KW-0067">ATP-binding</keyword>
<dbReference type="Proteomes" id="UP000193380">
    <property type="component" value="Unassembled WGS sequence"/>
</dbReference>
<evidence type="ECO:0000256" key="5">
    <source>
        <dbReference type="ARBA" id="ARBA00022737"/>
    </source>
</evidence>
<dbReference type="Pfam" id="PF00005">
    <property type="entry name" value="ABC_tran"/>
    <property type="match status" value="1"/>
</dbReference>
<keyword evidence="8 10" id="KW-1133">Transmembrane helix</keyword>
<evidence type="ECO:0000256" key="6">
    <source>
        <dbReference type="ARBA" id="ARBA00022741"/>
    </source>
</evidence>
<sequence>MLKELLEAWEDFEPRGWNYFQNGPQVSALRAFLDNPAFAAALNHGLEGTRWTEELLANFLYNGPPEDRPAGMPPNDWRDVFNTTRQILDLLKKFIGCLDLDKFEAVDSEGHLVARALELLENDTYWAGIVFEDLDPAASHPPPYVKYKIRLDIDEGESTNKIKERGWSPGARDSFNNLRYIWGGFAYLQDMMDHGIIRVHTNKSQPLGVFAQQMPYPCYVDDVFLASIGTMLPMYLVLAFMYTVCMTIKGLVLEKELRLKEVQRAVGVQNGAIWFAWFTENFVLLMVPCAFISVMVKYGKVLQYSDPSVIFVFLLVFCVATIMECFFISVFFSKANLAAACGGLIYFVLYLPHLLCYAWRDVMGFQVKIAVSLLSCVAFGYGCENFAKYEEQGIGIQWSNIAQNPEDGDRYSFIVSIIMMLVDSLIYWLLTWYIENVFPGQYGIAKPWYFPFTASYWCGTSPVPNDDPSQFKDPIEYTGYLEKPPLNMKAGVSIRNLVKIYKTGKKLAVDGLTVDFFENHITSFLGHNGAGKTTTMSILTGLFAPTSGTALINGYDIRTDMDTIRKHLGMCPQHNVLFNDLTVEEHIYFYSRLKGRSRDEVKTEIDQMIEDVGLPHKRKEFAKNLSGGMQRKLSVAIAFVGGSNIVILDEPTAGVDPYARRGIWDLLLKYKQGRTIILSTHHMDEADILGDRIAIISHGKMCCYGSSLFLKKYFGSGYYLTLVKAGDGQMTNQCTGVEQRQVKEETGESLRRTSLVEGIARQNWSNSEPTDVSKVVCRHVPEAVFLESIGQEITYILPYGGAKDGTFALLFKELDLKMADIGVTNYGISDTTLEEV</sequence>
<evidence type="ECO:0000313" key="13">
    <source>
        <dbReference type="Proteomes" id="UP000193380"/>
    </source>
</evidence>
<keyword evidence="5" id="KW-0677">Repeat</keyword>
<name>A0A060XDD2_ONCMY</name>
<evidence type="ECO:0000256" key="3">
    <source>
        <dbReference type="ARBA" id="ARBA00022448"/>
    </source>
</evidence>
<evidence type="ECO:0000256" key="9">
    <source>
        <dbReference type="ARBA" id="ARBA00023136"/>
    </source>
</evidence>
<dbReference type="SMART" id="SM00382">
    <property type="entry name" value="AAA"/>
    <property type="match status" value="1"/>
</dbReference>
<feature type="transmembrane region" description="Helical" evidence="10">
    <location>
        <begin position="413"/>
        <end position="434"/>
    </location>
</feature>
<dbReference type="InterPro" id="IPR026082">
    <property type="entry name" value="ABCA"/>
</dbReference>
<reference evidence="12" key="2">
    <citation type="submission" date="2014-03" db="EMBL/GenBank/DDBJ databases">
        <authorList>
            <person name="Genoscope - CEA"/>
        </authorList>
    </citation>
    <scope>NUCLEOTIDE SEQUENCE</scope>
</reference>
<reference evidence="12" key="1">
    <citation type="journal article" date="2014" name="Nat. Commun.">
        <title>The rainbow trout genome provides novel insights into evolution after whole-genome duplication in vertebrates.</title>
        <authorList>
            <person name="Berthelot C."/>
            <person name="Brunet F."/>
            <person name="Chalopin D."/>
            <person name="Juanchich A."/>
            <person name="Bernard M."/>
            <person name="Noel B."/>
            <person name="Bento P."/>
            <person name="Da Silva C."/>
            <person name="Labadie K."/>
            <person name="Alberti A."/>
            <person name="Aury J.M."/>
            <person name="Louis A."/>
            <person name="Dehais P."/>
            <person name="Bardou P."/>
            <person name="Montfort J."/>
            <person name="Klopp C."/>
            <person name="Cabau C."/>
            <person name="Gaspin C."/>
            <person name="Thorgaard G.H."/>
            <person name="Boussaha M."/>
            <person name="Quillet E."/>
            <person name="Guyomard R."/>
            <person name="Galiana D."/>
            <person name="Bobe J."/>
            <person name="Volff J.N."/>
            <person name="Genet C."/>
            <person name="Wincker P."/>
            <person name="Jaillon O."/>
            <person name="Roest Crollius H."/>
            <person name="Guiguen Y."/>
        </authorList>
    </citation>
    <scope>NUCLEOTIDE SEQUENCE [LARGE SCALE GENOMIC DNA]</scope>
</reference>
<evidence type="ECO:0000256" key="8">
    <source>
        <dbReference type="ARBA" id="ARBA00022989"/>
    </source>
</evidence>
<evidence type="ECO:0000313" key="12">
    <source>
        <dbReference type="EMBL" id="CDQ74875.1"/>
    </source>
</evidence>
<keyword evidence="9 10" id="KW-0472">Membrane</keyword>
<feature type="transmembrane region" description="Helical" evidence="10">
    <location>
        <begin position="337"/>
        <end position="359"/>
    </location>
</feature>
<dbReference type="InterPro" id="IPR013525">
    <property type="entry name" value="ABC2_TM"/>
</dbReference>
<evidence type="ECO:0000256" key="1">
    <source>
        <dbReference type="ARBA" id="ARBA00004141"/>
    </source>
</evidence>
<keyword evidence="4 10" id="KW-0812">Transmembrane</keyword>
<keyword evidence="3" id="KW-0813">Transport</keyword>
<dbReference type="AlphaFoldDB" id="A0A060XDD2"/>
<evidence type="ECO:0000259" key="11">
    <source>
        <dbReference type="PROSITE" id="PS50893"/>
    </source>
</evidence>
<dbReference type="STRING" id="8022.A0A060XDD2"/>
<dbReference type="GO" id="GO:0005319">
    <property type="term" value="F:lipid transporter activity"/>
    <property type="evidence" value="ECO:0007669"/>
    <property type="project" value="TreeGrafter"/>
</dbReference>
<comment type="subcellular location">
    <subcellularLocation>
        <location evidence="1">Membrane</location>
        <topology evidence="1">Multi-pass membrane protein</topology>
    </subcellularLocation>
</comment>
<feature type="transmembrane region" description="Helical" evidence="10">
    <location>
        <begin position="272"/>
        <end position="296"/>
    </location>
</feature>
<evidence type="ECO:0000256" key="2">
    <source>
        <dbReference type="ARBA" id="ARBA00008869"/>
    </source>
</evidence>
<dbReference type="PROSITE" id="PS50893">
    <property type="entry name" value="ABC_TRANSPORTER_2"/>
    <property type="match status" value="1"/>
</dbReference>
<comment type="similarity">
    <text evidence="2">Belongs to the ABC transporter superfamily. ABCA family.</text>
</comment>
<dbReference type="GO" id="GO:0005524">
    <property type="term" value="F:ATP binding"/>
    <property type="evidence" value="ECO:0007669"/>
    <property type="project" value="UniProtKB-KW"/>
</dbReference>
<gene>
    <name evidence="12" type="ORF">GSONMT00005974001</name>
</gene>
<evidence type="ECO:0000256" key="7">
    <source>
        <dbReference type="ARBA" id="ARBA00022840"/>
    </source>
</evidence>
<dbReference type="Pfam" id="PF12698">
    <property type="entry name" value="ABC2_membrane_3"/>
    <property type="match status" value="1"/>
</dbReference>
<dbReference type="PANTHER" id="PTHR19229">
    <property type="entry name" value="ATP-BINDING CASSETTE TRANSPORTER SUBFAMILY A ABCA"/>
    <property type="match status" value="1"/>
</dbReference>
<feature type="transmembrane region" description="Helical" evidence="10">
    <location>
        <begin position="308"/>
        <end position="331"/>
    </location>
</feature>
<dbReference type="InterPro" id="IPR003593">
    <property type="entry name" value="AAA+_ATPase"/>
</dbReference>
<evidence type="ECO:0000256" key="10">
    <source>
        <dbReference type="SAM" id="Phobius"/>
    </source>
</evidence>
<dbReference type="FunFam" id="3.40.50.300:FF:000264">
    <property type="entry name" value="ATP-binding cassette, sub-family A (ABC1), member 1"/>
    <property type="match status" value="1"/>
</dbReference>